<proteinExistence type="predicted"/>
<dbReference type="InterPro" id="IPR017587">
    <property type="entry name" value="YqeC"/>
</dbReference>
<sequence>MNLIDTFQITETEVITITGGGGKTSLMFALGRELTAAGKAHVITTTAKICVADVNPAQLLIDPDIDTIIAEIKKDPAKEWIIGREEVAQQKIAGFDDADLYKLHQALSPLVIINEGDGSNRRPYKFYADYEPAIPTLTTKIIHVMGAETFKRSIDETLFHRSQLFDGEELFFDETALKRTLATFSRTKLDPHFGPAVDRILLINKADGEHLENARQMAKIGKMIFPHCFIGSLKEGWIKDCRC</sequence>
<evidence type="ECO:0000313" key="2">
    <source>
        <dbReference type="Proteomes" id="UP000322619"/>
    </source>
</evidence>
<dbReference type="Proteomes" id="UP000322619">
    <property type="component" value="Unassembled WGS sequence"/>
</dbReference>
<dbReference type="EMBL" id="VSLA01000007">
    <property type="protein sequence ID" value="TYC87091.1"/>
    <property type="molecule type" value="Genomic_DNA"/>
</dbReference>
<evidence type="ECO:0000313" key="1">
    <source>
        <dbReference type="EMBL" id="TYC87091.1"/>
    </source>
</evidence>
<dbReference type="Pfam" id="PF19842">
    <property type="entry name" value="YqeC"/>
    <property type="match status" value="1"/>
</dbReference>
<accession>A0A5D0WTS7</accession>
<reference evidence="1 2" key="1">
    <citation type="submission" date="2019-08" db="EMBL/GenBank/DDBJ databases">
        <title>Isolation and enrichment of carboxydotrophic bacteria from anaerobic sludge for the production of bio-based chemicals from syngas.</title>
        <authorList>
            <person name="Antares A.L."/>
            <person name="Moreira J."/>
            <person name="Diender M."/>
            <person name="Parshina S.N."/>
            <person name="Stams A.J.M."/>
            <person name="Alves M."/>
            <person name="Alves J.I."/>
            <person name="Sousa D.Z."/>
        </authorList>
    </citation>
    <scope>NUCLEOTIDE SEQUENCE [LARGE SCALE GENOMIC DNA]</scope>
    <source>
        <strain evidence="1 2">JM</strain>
    </source>
</reference>
<organism evidence="1 2">
    <name type="scientific">Acetobacterium wieringae</name>
    <dbReference type="NCBI Taxonomy" id="52694"/>
    <lineage>
        <taxon>Bacteria</taxon>
        <taxon>Bacillati</taxon>
        <taxon>Bacillota</taxon>
        <taxon>Clostridia</taxon>
        <taxon>Eubacteriales</taxon>
        <taxon>Eubacteriaceae</taxon>
        <taxon>Acetobacterium</taxon>
    </lineage>
</organism>
<name>A0A5D0WTS7_9FIRM</name>
<dbReference type="RefSeq" id="WP_148637056.1">
    <property type="nucleotide sequence ID" value="NZ_VSLA01000007.1"/>
</dbReference>
<gene>
    <name evidence="1" type="primary">yqeC</name>
    <name evidence="1" type="ORF">FXB42_05360</name>
</gene>
<protein>
    <submittedName>
        <fullName evidence="1">Putative selenium-dependent hydroxylase accessory protein YqeC</fullName>
    </submittedName>
</protein>
<dbReference type="NCBIfam" id="TIGR03172">
    <property type="entry name" value="selenium cofactor biosynthesis protein YqeC"/>
    <property type="match status" value="1"/>
</dbReference>
<comment type="caution">
    <text evidence="1">The sequence shown here is derived from an EMBL/GenBank/DDBJ whole genome shotgun (WGS) entry which is preliminary data.</text>
</comment>
<dbReference type="AlphaFoldDB" id="A0A5D0WTS7"/>